<proteinExistence type="predicted"/>
<dbReference type="SUPFAM" id="SSF75516">
    <property type="entry name" value="Pheromone-binding domain of LuxR-like quorum-sensing transcription factors"/>
    <property type="match status" value="1"/>
</dbReference>
<dbReference type="RefSeq" id="WP_024007251.1">
    <property type="nucleotide sequence ID" value="NZ_KI650983.1"/>
</dbReference>
<gene>
    <name evidence="5" type="ORF">W822_21695</name>
</gene>
<sequence>MSTDTHTVFSLTQDEPAQMAFINRALAMLDFDCFDYVQRFPVPFTSPRYQHLGTIPDALIRVGDYHLIHDTVIPLLMQRETMQIWERKDFYASHPELAQQTGENFYGLVAPCSNLVGNTRAALTLIRLNRPINAQEFASDRTACGLLVYALLHTCQMILSRRHRQQEGWDLNRRQIEILNWIADGKSNDDIALILGISTHTVNYHIQQILDKTGTQNRHNAAMSALAAGVIPA</sequence>
<dbReference type="InterPro" id="IPR000792">
    <property type="entry name" value="Tscrpt_reg_LuxR_C"/>
</dbReference>
<evidence type="ECO:0000256" key="2">
    <source>
        <dbReference type="ARBA" id="ARBA00023125"/>
    </source>
</evidence>
<dbReference type="PANTHER" id="PTHR44688:SF16">
    <property type="entry name" value="DNA-BINDING TRANSCRIPTIONAL ACTIVATOR DEVR_DOSR"/>
    <property type="match status" value="1"/>
</dbReference>
<dbReference type="SMART" id="SM00421">
    <property type="entry name" value="HTH_LUXR"/>
    <property type="match status" value="1"/>
</dbReference>
<dbReference type="SUPFAM" id="SSF46894">
    <property type="entry name" value="C-terminal effector domain of the bipartite response regulators"/>
    <property type="match status" value="1"/>
</dbReference>
<dbReference type="GO" id="GO:0006355">
    <property type="term" value="P:regulation of DNA-templated transcription"/>
    <property type="evidence" value="ECO:0007669"/>
    <property type="project" value="InterPro"/>
</dbReference>
<dbReference type="eggNOG" id="COG2197">
    <property type="taxonomic scope" value="Bacteria"/>
</dbReference>
<name>V8QML2_9BURK</name>
<feature type="domain" description="HTH luxR-type" evidence="4">
    <location>
        <begin position="164"/>
        <end position="229"/>
    </location>
</feature>
<reference evidence="5 6" key="1">
    <citation type="journal article" date="2014" name="Genome Announc.">
        <title>Draft Genome Sequence of Advenella kashmirensis Strain W13003, a Polycyclic Aromatic Hydrocarbon-Degrading Bacterium.</title>
        <authorList>
            <person name="Wang X."/>
            <person name="Jin D."/>
            <person name="Zhou L."/>
            <person name="Wu L."/>
            <person name="An W."/>
            <person name="Zhao L."/>
        </authorList>
    </citation>
    <scope>NUCLEOTIDE SEQUENCE [LARGE SCALE GENOMIC DNA]</scope>
    <source>
        <strain evidence="5 6">W13003</strain>
    </source>
</reference>
<dbReference type="OrthoDB" id="9774661at2"/>
<dbReference type="Gene3D" id="1.10.10.10">
    <property type="entry name" value="Winged helix-like DNA-binding domain superfamily/Winged helix DNA-binding domain"/>
    <property type="match status" value="1"/>
</dbReference>
<evidence type="ECO:0000259" key="4">
    <source>
        <dbReference type="PROSITE" id="PS50043"/>
    </source>
</evidence>
<dbReference type="AlphaFoldDB" id="V8QML2"/>
<accession>V8QML2</accession>
<dbReference type="GO" id="GO:0003677">
    <property type="term" value="F:DNA binding"/>
    <property type="evidence" value="ECO:0007669"/>
    <property type="project" value="UniProtKB-KW"/>
</dbReference>
<dbReference type="EMBL" id="AYXT01000014">
    <property type="protein sequence ID" value="ETF00543.1"/>
    <property type="molecule type" value="Genomic_DNA"/>
</dbReference>
<keyword evidence="3" id="KW-0804">Transcription</keyword>
<dbReference type="PANTHER" id="PTHR44688">
    <property type="entry name" value="DNA-BINDING TRANSCRIPTIONAL ACTIVATOR DEVR_DOSR"/>
    <property type="match status" value="1"/>
</dbReference>
<dbReference type="PRINTS" id="PR00038">
    <property type="entry name" value="HTHLUXR"/>
</dbReference>
<dbReference type="PROSITE" id="PS50043">
    <property type="entry name" value="HTH_LUXR_2"/>
    <property type="match status" value="1"/>
</dbReference>
<dbReference type="HOGENOM" id="CLU_072786_7_1_4"/>
<protein>
    <recommendedName>
        <fullName evidence="4">HTH luxR-type domain-containing protein</fullName>
    </recommendedName>
</protein>
<dbReference type="Proteomes" id="UP000018733">
    <property type="component" value="Unassembled WGS sequence"/>
</dbReference>
<organism evidence="5 6">
    <name type="scientific">Advenella kashmirensis W13003</name>
    <dbReference type="NCBI Taxonomy" id="1424334"/>
    <lineage>
        <taxon>Bacteria</taxon>
        <taxon>Pseudomonadati</taxon>
        <taxon>Pseudomonadota</taxon>
        <taxon>Betaproteobacteria</taxon>
        <taxon>Burkholderiales</taxon>
        <taxon>Alcaligenaceae</taxon>
    </lineage>
</organism>
<evidence type="ECO:0000256" key="3">
    <source>
        <dbReference type="ARBA" id="ARBA00023163"/>
    </source>
</evidence>
<keyword evidence="1" id="KW-0805">Transcription regulation</keyword>
<dbReference type="Gene3D" id="3.30.450.80">
    <property type="entry name" value="Transcription factor LuxR-like, autoinducer-binding domain"/>
    <property type="match status" value="1"/>
</dbReference>
<dbReference type="InterPro" id="IPR036693">
    <property type="entry name" value="TF_LuxR_autoind-bd_dom_sf"/>
</dbReference>
<keyword evidence="6" id="KW-1185">Reference proteome</keyword>
<dbReference type="InterPro" id="IPR036388">
    <property type="entry name" value="WH-like_DNA-bd_sf"/>
</dbReference>
<evidence type="ECO:0000256" key="1">
    <source>
        <dbReference type="ARBA" id="ARBA00023015"/>
    </source>
</evidence>
<dbReference type="Pfam" id="PF00196">
    <property type="entry name" value="GerE"/>
    <property type="match status" value="1"/>
</dbReference>
<dbReference type="STRING" id="1424334.W822_21695"/>
<evidence type="ECO:0000313" key="6">
    <source>
        <dbReference type="Proteomes" id="UP000018733"/>
    </source>
</evidence>
<dbReference type="InterPro" id="IPR016032">
    <property type="entry name" value="Sig_transdc_resp-reg_C-effctor"/>
</dbReference>
<dbReference type="CDD" id="cd06170">
    <property type="entry name" value="LuxR_C_like"/>
    <property type="match status" value="1"/>
</dbReference>
<keyword evidence="2" id="KW-0238">DNA-binding</keyword>
<evidence type="ECO:0000313" key="5">
    <source>
        <dbReference type="EMBL" id="ETF00543.1"/>
    </source>
</evidence>
<dbReference type="PATRIC" id="fig|1424334.3.peg.4349"/>
<comment type="caution">
    <text evidence="5">The sequence shown here is derived from an EMBL/GenBank/DDBJ whole genome shotgun (WGS) entry which is preliminary data.</text>
</comment>